<protein>
    <submittedName>
        <fullName evidence="1">Uncharacterized protein</fullName>
    </submittedName>
</protein>
<gene>
    <name evidence="1" type="ORF">MC7420_4291</name>
</gene>
<dbReference type="AlphaFoldDB" id="B4W3W3"/>
<dbReference type="EMBL" id="DS989876">
    <property type="protein sequence ID" value="EDX71104.1"/>
    <property type="molecule type" value="Genomic_DNA"/>
</dbReference>
<dbReference type="Proteomes" id="UP000003835">
    <property type="component" value="Unassembled WGS sequence"/>
</dbReference>
<evidence type="ECO:0000313" key="2">
    <source>
        <dbReference type="Proteomes" id="UP000003835"/>
    </source>
</evidence>
<name>B4W3W3_9CYAN</name>
<accession>B4W3W3</accession>
<evidence type="ECO:0000313" key="1">
    <source>
        <dbReference type="EMBL" id="EDX71104.1"/>
    </source>
</evidence>
<reference evidence="1 2" key="1">
    <citation type="submission" date="2008-07" db="EMBL/GenBank/DDBJ databases">
        <authorList>
            <person name="Tandeau de Marsac N."/>
            <person name="Ferriera S."/>
            <person name="Johnson J."/>
            <person name="Kravitz S."/>
            <person name="Beeson K."/>
            <person name="Sutton G."/>
            <person name="Rogers Y.-H."/>
            <person name="Friedman R."/>
            <person name="Frazier M."/>
            <person name="Venter J.C."/>
        </authorList>
    </citation>
    <scope>NUCLEOTIDE SEQUENCE [LARGE SCALE GENOMIC DNA]</scope>
    <source>
        <strain evidence="1 2">PCC 7420</strain>
    </source>
</reference>
<sequence>MGYFAYLTALIQCSARLRFTMNSFFNVANLFRIDLNLWRIKLSFPPYPI</sequence>
<dbReference type="HOGENOM" id="CLU_3134455_0_0_3"/>
<proteinExistence type="predicted"/>
<organism evidence="1 2">
    <name type="scientific">Coleofasciculus chthonoplastes PCC 7420</name>
    <dbReference type="NCBI Taxonomy" id="118168"/>
    <lineage>
        <taxon>Bacteria</taxon>
        <taxon>Bacillati</taxon>
        <taxon>Cyanobacteriota</taxon>
        <taxon>Cyanophyceae</taxon>
        <taxon>Coleofasciculales</taxon>
        <taxon>Coleofasciculaceae</taxon>
        <taxon>Coleofasciculus</taxon>
    </lineage>
</organism>
<keyword evidence="2" id="KW-1185">Reference proteome</keyword>